<dbReference type="EMBL" id="CAJFCJ010000015">
    <property type="protein sequence ID" value="CAD5121887.1"/>
    <property type="molecule type" value="Genomic_DNA"/>
</dbReference>
<comment type="caution">
    <text evidence="1">The sequence shown here is derived from an EMBL/GenBank/DDBJ whole genome shotgun (WGS) entry which is preliminary data.</text>
</comment>
<protein>
    <submittedName>
        <fullName evidence="1">Uncharacterized protein</fullName>
    </submittedName>
</protein>
<dbReference type="Proteomes" id="UP000549394">
    <property type="component" value="Unassembled WGS sequence"/>
</dbReference>
<dbReference type="PANTHER" id="PTHR31094:SF2">
    <property type="entry name" value="RIKEN CDNA 2310061I04 GENE"/>
    <property type="match status" value="1"/>
</dbReference>
<gene>
    <name evidence="1" type="ORF">DGYR_LOCUS9782</name>
</gene>
<evidence type="ECO:0000313" key="1">
    <source>
        <dbReference type="EMBL" id="CAD5121887.1"/>
    </source>
</evidence>
<keyword evidence="2" id="KW-1185">Reference proteome</keyword>
<proteinExistence type="predicted"/>
<evidence type="ECO:0000313" key="2">
    <source>
        <dbReference type="Proteomes" id="UP000549394"/>
    </source>
</evidence>
<dbReference type="Pfam" id="PF10184">
    <property type="entry name" value="DUF2358"/>
    <property type="match status" value="1"/>
</dbReference>
<dbReference type="OrthoDB" id="44820at2759"/>
<dbReference type="InterPro" id="IPR018790">
    <property type="entry name" value="DUF2358"/>
</dbReference>
<reference evidence="1 2" key="1">
    <citation type="submission" date="2020-08" db="EMBL/GenBank/DDBJ databases">
        <authorList>
            <person name="Hejnol A."/>
        </authorList>
    </citation>
    <scope>NUCLEOTIDE SEQUENCE [LARGE SCALE GENOMIC DNA]</scope>
</reference>
<dbReference type="AlphaFoldDB" id="A0A7I8W148"/>
<dbReference type="PANTHER" id="PTHR31094">
    <property type="entry name" value="RIKEN CDNA 2310061I04 GENE"/>
    <property type="match status" value="1"/>
</dbReference>
<sequence length="241" mass="27703">MAVNSVASKLNSRQPSHSLRNIQLIKWSPIISPSLSLEQLDSMFNSQNSCLFSTEVNSTGPSQKSDKNLAHLHAIREILVDQLPTMFIRPQEYGAYALDVIFENNYWNQSYKTVGIKSYVWEMAKIRIYGHFKFANIKTHLLRVTIHEGEKAIRIRWRITGVPQTRVFLQFYKFLPGSKYSRERDDESNWFDGVSTFFLNEKGDIQQHTVDRVERDTEGAKDGSVLNTLKKLASQSSVNPT</sequence>
<name>A0A7I8W148_9ANNE</name>
<accession>A0A7I8W148</accession>
<organism evidence="1 2">
    <name type="scientific">Dimorphilus gyrociliatus</name>
    <dbReference type="NCBI Taxonomy" id="2664684"/>
    <lineage>
        <taxon>Eukaryota</taxon>
        <taxon>Metazoa</taxon>
        <taxon>Spiralia</taxon>
        <taxon>Lophotrochozoa</taxon>
        <taxon>Annelida</taxon>
        <taxon>Polychaeta</taxon>
        <taxon>Polychaeta incertae sedis</taxon>
        <taxon>Dinophilidae</taxon>
        <taxon>Dimorphilus</taxon>
    </lineage>
</organism>